<evidence type="ECO:0000313" key="2">
    <source>
        <dbReference type="EMBL" id="QRD93692.1"/>
    </source>
</evidence>
<evidence type="ECO:0000256" key="1">
    <source>
        <dbReference type="SAM" id="MobiDB-lite"/>
    </source>
</evidence>
<name>A0A7U2N187_ASPFN</name>
<protein>
    <submittedName>
        <fullName evidence="2">Uncharacterized protein</fullName>
    </submittedName>
</protein>
<dbReference type="VEuPathDB" id="FungiDB:AFLA_008653"/>
<proteinExistence type="predicted"/>
<dbReference type="EMBL" id="CP044623">
    <property type="protein sequence ID" value="QRD93692.1"/>
    <property type="molecule type" value="Genomic_DNA"/>
</dbReference>
<evidence type="ECO:0000313" key="3">
    <source>
        <dbReference type="Proteomes" id="UP000596276"/>
    </source>
</evidence>
<keyword evidence="3" id="KW-1185">Reference proteome</keyword>
<accession>A0A7U2N187</accession>
<dbReference type="Proteomes" id="UP000596276">
    <property type="component" value="Chromosome 6"/>
</dbReference>
<gene>
    <name evidence="2" type="ORF">F9C07_8140</name>
</gene>
<sequence>MEGKQVHTGSFNLNLQEFCIPRLNVYGDNISANDPNTRRATRTYSLAIIEMTDNRQNEDSNARKADIGIVLTRAEIVRLSNAGQKSKDKRVALDPGLQAMMAAGDSAKQNRTIKQYGKEDRMKQREGEQDCTKLLPKETGELKGQGSERGADP</sequence>
<dbReference type="AlphaFoldDB" id="A0A7U2N187"/>
<dbReference type="VEuPathDB" id="FungiDB:F9C07_8140"/>
<feature type="region of interest" description="Disordered" evidence="1">
    <location>
        <begin position="116"/>
        <end position="153"/>
    </location>
</feature>
<organism evidence="2 3">
    <name type="scientific">Aspergillus flavus (strain ATCC 200026 / FGSC A1120 / IAM 13836 / NRRL 3357 / JCM 12722 / SRRC 167)</name>
    <dbReference type="NCBI Taxonomy" id="332952"/>
    <lineage>
        <taxon>Eukaryota</taxon>
        <taxon>Fungi</taxon>
        <taxon>Dikarya</taxon>
        <taxon>Ascomycota</taxon>
        <taxon>Pezizomycotina</taxon>
        <taxon>Eurotiomycetes</taxon>
        <taxon>Eurotiomycetidae</taxon>
        <taxon>Eurotiales</taxon>
        <taxon>Aspergillaceae</taxon>
        <taxon>Aspergillus</taxon>
        <taxon>Aspergillus subgen. Circumdati</taxon>
    </lineage>
</organism>
<reference evidence="3" key="1">
    <citation type="journal article" date="2021" name="G3 (Bethesda)">
        <title>Chromosome assembled and annotated genome sequence of Aspergillus flavus NRRL 3357.</title>
        <authorList>
            <person name="Skerker J.M."/>
            <person name="Pianalto K.M."/>
            <person name="Mondo S.J."/>
            <person name="Yang K."/>
            <person name="Arkin A.P."/>
            <person name="Keller N.P."/>
            <person name="Grigoriev I.V."/>
            <person name="Louise Glass N.L."/>
        </authorList>
    </citation>
    <scope>NUCLEOTIDE SEQUENCE [LARGE SCALE GENOMIC DNA]</scope>
    <source>
        <strain evidence="3">ATCC 200026 / FGSC A1120 / IAM 13836 / NRRL 3357 / JCM 12722 / SRRC 167</strain>
    </source>
</reference>
<feature type="compositionally biased region" description="Basic and acidic residues" evidence="1">
    <location>
        <begin position="116"/>
        <end position="141"/>
    </location>
</feature>